<organism evidence="2 3">
    <name type="scientific">Stylosanthes scabra</name>
    <dbReference type="NCBI Taxonomy" id="79078"/>
    <lineage>
        <taxon>Eukaryota</taxon>
        <taxon>Viridiplantae</taxon>
        <taxon>Streptophyta</taxon>
        <taxon>Embryophyta</taxon>
        <taxon>Tracheophyta</taxon>
        <taxon>Spermatophyta</taxon>
        <taxon>Magnoliopsida</taxon>
        <taxon>eudicotyledons</taxon>
        <taxon>Gunneridae</taxon>
        <taxon>Pentapetalae</taxon>
        <taxon>rosids</taxon>
        <taxon>fabids</taxon>
        <taxon>Fabales</taxon>
        <taxon>Fabaceae</taxon>
        <taxon>Papilionoideae</taxon>
        <taxon>50 kb inversion clade</taxon>
        <taxon>dalbergioids sensu lato</taxon>
        <taxon>Dalbergieae</taxon>
        <taxon>Pterocarpus clade</taxon>
        <taxon>Stylosanthes</taxon>
    </lineage>
</organism>
<accession>A0ABU6VTQ1</accession>
<evidence type="ECO:0000256" key="1">
    <source>
        <dbReference type="SAM" id="MobiDB-lite"/>
    </source>
</evidence>
<feature type="compositionally biased region" description="Polar residues" evidence="1">
    <location>
        <begin position="10"/>
        <end position="20"/>
    </location>
</feature>
<comment type="caution">
    <text evidence="2">The sequence shown here is derived from an EMBL/GenBank/DDBJ whole genome shotgun (WGS) entry which is preliminary data.</text>
</comment>
<evidence type="ECO:0000313" key="2">
    <source>
        <dbReference type="EMBL" id="MED6176529.1"/>
    </source>
</evidence>
<feature type="region of interest" description="Disordered" evidence="1">
    <location>
        <begin position="1"/>
        <end position="83"/>
    </location>
</feature>
<proteinExistence type="predicted"/>
<reference evidence="2 3" key="1">
    <citation type="journal article" date="2023" name="Plants (Basel)">
        <title>Bridging the Gap: Combining Genomics and Transcriptomics Approaches to Understand Stylosanthes scabra, an Orphan Legume from the Brazilian Caatinga.</title>
        <authorList>
            <person name="Ferreira-Neto J.R.C."/>
            <person name="da Silva M.D."/>
            <person name="Binneck E."/>
            <person name="de Melo N.F."/>
            <person name="da Silva R.H."/>
            <person name="de Melo A.L.T.M."/>
            <person name="Pandolfi V."/>
            <person name="Bustamante F.O."/>
            <person name="Brasileiro-Vidal A.C."/>
            <person name="Benko-Iseppon A.M."/>
        </authorList>
    </citation>
    <scope>NUCLEOTIDE SEQUENCE [LARGE SCALE GENOMIC DNA]</scope>
    <source>
        <tissue evidence="2">Leaves</tissue>
    </source>
</reference>
<gene>
    <name evidence="2" type="ORF">PIB30_089144</name>
</gene>
<dbReference type="Proteomes" id="UP001341840">
    <property type="component" value="Unassembled WGS sequence"/>
</dbReference>
<evidence type="ECO:0000313" key="3">
    <source>
        <dbReference type="Proteomes" id="UP001341840"/>
    </source>
</evidence>
<feature type="compositionally biased region" description="Low complexity" evidence="1">
    <location>
        <begin position="71"/>
        <end position="82"/>
    </location>
</feature>
<keyword evidence="3" id="KW-1185">Reference proteome</keyword>
<dbReference type="EMBL" id="JASCZI010152687">
    <property type="protein sequence ID" value="MED6176529.1"/>
    <property type="molecule type" value="Genomic_DNA"/>
</dbReference>
<name>A0ABU6VTQ1_9FABA</name>
<sequence length="333" mass="36372">MSTHSKENALVSSEGLNNHRPQPPTIPSPSASLLTPPPLLSSISHRRPLPPRVTTPPRCLDEATHSHHHSSLSISSTTAAIHEPPRRSLNRVIHHHLQKPPNTAAIFPLSQLRQPPNEPLSSETHTPPYSAPFPSLFLASPSSRLSAPGKPLLLYTFTASVTTGVTPVRRPCSVNYHPPPSCISPPASIITGGMVRKGKALVKAATSAAAGSTAGKPSLPLNDTYFDTTCQNYAGKFVGRGIICERPLKFPEAIPDLVCQKIEKQAWNFLYNDTIPVNTTLVREFCSNFDQLKQIEVYMRGKMVPFTLAVIHDILEIPRLNIRGKDDLQKALD</sequence>
<protein>
    <submittedName>
        <fullName evidence="2">Uncharacterized protein</fullName>
    </submittedName>
</protein>